<evidence type="ECO:0000313" key="2">
    <source>
        <dbReference type="EMBL" id="KIM85895.1"/>
    </source>
</evidence>
<dbReference type="AlphaFoldDB" id="A0A0C3FPC4"/>
<evidence type="ECO:0000256" key="1">
    <source>
        <dbReference type="SAM" id="MobiDB-lite"/>
    </source>
</evidence>
<protein>
    <submittedName>
        <fullName evidence="2">Uncharacterized protein</fullName>
    </submittedName>
</protein>
<dbReference type="Proteomes" id="UP000054166">
    <property type="component" value="Unassembled WGS sequence"/>
</dbReference>
<gene>
    <name evidence="2" type="ORF">PILCRDRAFT_86646</name>
</gene>
<dbReference type="HOGENOM" id="CLU_1533145_0_0_1"/>
<reference evidence="3" key="2">
    <citation type="submission" date="2015-01" db="EMBL/GenBank/DDBJ databases">
        <title>Evolutionary Origins and Diversification of the Mycorrhizal Mutualists.</title>
        <authorList>
            <consortium name="DOE Joint Genome Institute"/>
            <consortium name="Mycorrhizal Genomics Consortium"/>
            <person name="Kohler A."/>
            <person name="Kuo A."/>
            <person name="Nagy L.G."/>
            <person name="Floudas D."/>
            <person name="Copeland A."/>
            <person name="Barry K.W."/>
            <person name="Cichocki N."/>
            <person name="Veneault-Fourrey C."/>
            <person name="LaButti K."/>
            <person name="Lindquist E.A."/>
            <person name="Lipzen A."/>
            <person name="Lundell T."/>
            <person name="Morin E."/>
            <person name="Murat C."/>
            <person name="Riley R."/>
            <person name="Ohm R."/>
            <person name="Sun H."/>
            <person name="Tunlid A."/>
            <person name="Henrissat B."/>
            <person name="Grigoriev I.V."/>
            <person name="Hibbett D.S."/>
            <person name="Martin F."/>
        </authorList>
    </citation>
    <scope>NUCLEOTIDE SEQUENCE [LARGE SCALE GENOMIC DNA]</scope>
    <source>
        <strain evidence="3">F 1598</strain>
    </source>
</reference>
<dbReference type="EMBL" id="KN832983">
    <property type="protein sequence ID" value="KIM85895.1"/>
    <property type="molecule type" value="Genomic_DNA"/>
</dbReference>
<accession>A0A0C3FPC4</accession>
<name>A0A0C3FPC4_PILCF</name>
<organism evidence="2 3">
    <name type="scientific">Piloderma croceum (strain F 1598)</name>
    <dbReference type="NCBI Taxonomy" id="765440"/>
    <lineage>
        <taxon>Eukaryota</taxon>
        <taxon>Fungi</taxon>
        <taxon>Dikarya</taxon>
        <taxon>Basidiomycota</taxon>
        <taxon>Agaricomycotina</taxon>
        <taxon>Agaricomycetes</taxon>
        <taxon>Agaricomycetidae</taxon>
        <taxon>Atheliales</taxon>
        <taxon>Atheliaceae</taxon>
        <taxon>Piloderma</taxon>
    </lineage>
</organism>
<proteinExistence type="predicted"/>
<feature type="region of interest" description="Disordered" evidence="1">
    <location>
        <begin position="65"/>
        <end position="136"/>
    </location>
</feature>
<evidence type="ECO:0000313" key="3">
    <source>
        <dbReference type="Proteomes" id="UP000054166"/>
    </source>
</evidence>
<keyword evidence="3" id="KW-1185">Reference proteome</keyword>
<sequence>MFDCQFFLDHAHGCTMQGVVMINDNMKQRAQNPNPSYTHKQSFIFHFLPVVGSFMLSSKSKVVEKSRGSSGAMGRTTKDWRDRNGGGYHGLLDNMFRSDNDEDDGGDHKAISVDSGGDARGTNPNSNPGPSYPGVSGGDPILWSKWDTLVLSSFTPHTTTANIPTNRRILFLSCA</sequence>
<feature type="compositionally biased region" description="Low complexity" evidence="1">
    <location>
        <begin position="121"/>
        <end position="136"/>
    </location>
</feature>
<dbReference type="InParanoid" id="A0A0C3FPC4"/>
<reference evidence="2 3" key="1">
    <citation type="submission" date="2014-04" db="EMBL/GenBank/DDBJ databases">
        <authorList>
            <consortium name="DOE Joint Genome Institute"/>
            <person name="Kuo A."/>
            <person name="Tarkka M."/>
            <person name="Buscot F."/>
            <person name="Kohler A."/>
            <person name="Nagy L.G."/>
            <person name="Floudas D."/>
            <person name="Copeland A."/>
            <person name="Barry K.W."/>
            <person name="Cichocki N."/>
            <person name="Veneault-Fourrey C."/>
            <person name="LaButti K."/>
            <person name="Lindquist E.A."/>
            <person name="Lipzen A."/>
            <person name="Lundell T."/>
            <person name="Morin E."/>
            <person name="Murat C."/>
            <person name="Sun H."/>
            <person name="Tunlid A."/>
            <person name="Henrissat B."/>
            <person name="Grigoriev I.V."/>
            <person name="Hibbett D.S."/>
            <person name="Martin F."/>
            <person name="Nordberg H.P."/>
            <person name="Cantor M.N."/>
            <person name="Hua S.X."/>
        </authorList>
    </citation>
    <scope>NUCLEOTIDE SEQUENCE [LARGE SCALE GENOMIC DNA]</scope>
    <source>
        <strain evidence="2 3">F 1598</strain>
    </source>
</reference>